<dbReference type="PANTHER" id="PTHR30290">
    <property type="entry name" value="PERIPLASMIC BINDING COMPONENT OF ABC TRANSPORTER"/>
    <property type="match status" value="1"/>
</dbReference>
<gene>
    <name evidence="5" type="primary">nikA</name>
    <name evidence="5" type="ORF">ACFFHM_10040</name>
</gene>
<evidence type="ECO:0000313" key="5">
    <source>
        <dbReference type="EMBL" id="MFC0470824.1"/>
    </source>
</evidence>
<sequence>MNKKHAIFYMIIAVLLIFVSGCNSGGQETASNAQEENKSESSETENKSLTMLFSFASKTIDPHQDWMGVRAGIAETLVKIDEDLQIQPWLAESWEQNDERTWTFTIQDGVTFHDGTPVDGEAVKASFERVIDVNDAIASNLKIESMKASGQEITFFTTEEYPAFLSELVHTNASIIKADEENISEQPIATGPFKVADFTAEAEIKLKRYEDYWDGAANINDVTIKFNSDGNVRALALQSGEADIAYHLPPEALDPIENSENLRVESVSSLRAHFILYNAANPALQDVRVRKALDLLVNRPVTVSEIMNGHATAANGPFHPDFAFASEEEPKSYDPAKAEVLLKEAGYEKNKDGKLEKGGEVLELTLATFQGRPELPLMAQYLQAEAASLGIGINIITVENIDSYLWDQQDEWDLVTYSILTAPRGDGGYFLNVAYLPDGSLNPGQIDIPELNEITKQLNVTADLKERAALQKKAVAIIQDEVPQSFILYPHIIVGVNERVKNWSPGSEEYYLITNKMEIE</sequence>
<comment type="similarity">
    <text evidence="1">Belongs to the bacterial solute-binding protein 5 family.</text>
</comment>
<name>A0ABV6KBY3_9BACI</name>
<protein>
    <submittedName>
        <fullName evidence="5">Nickel ABC transporter substrate-binding protein</fullName>
    </submittedName>
</protein>
<dbReference type="Proteomes" id="UP001589838">
    <property type="component" value="Unassembled WGS sequence"/>
</dbReference>
<reference evidence="5 6" key="1">
    <citation type="submission" date="2024-09" db="EMBL/GenBank/DDBJ databases">
        <authorList>
            <person name="Sun Q."/>
            <person name="Mori K."/>
        </authorList>
    </citation>
    <scope>NUCLEOTIDE SEQUENCE [LARGE SCALE GENOMIC DNA]</scope>
    <source>
        <strain evidence="5 6">NCAIM B.02610</strain>
    </source>
</reference>
<evidence type="ECO:0000256" key="1">
    <source>
        <dbReference type="ARBA" id="ARBA00005695"/>
    </source>
</evidence>
<evidence type="ECO:0000256" key="2">
    <source>
        <dbReference type="ARBA" id="ARBA00022448"/>
    </source>
</evidence>
<dbReference type="InterPro" id="IPR039424">
    <property type="entry name" value="SBP_5"/>
</dbReference>
<dbReference type="Gene3D" id="3.10.105.10">
    <property type="entry name" value="Dipeptide-binding Protein, Domain 3"/>
    <property type="match status" value="1"/>
</dbReference>
<keyword evidence="6" id="KW-1185">Reference proteome</keyword>
<accession>A0ABV6KBY3</accession>
<dbReference type="RefSeq" id="WP_335960354.1">
    <property type="nucleotide sequence ID" value="NZ_JAXBLX010000010.1"/>
</dbReference>
<evidence type="ECO:0000256" key="3">
    <source>
        <dbReference type="ARBA" id="ARBA00022729"/>
    </source>
</evidence>
<dbReference type="Gene3D" id="3.40.190.10">
    <property type="entry name" value="Periplasmic binding protein-like II"/>
    <property type="match status" value="1"/>
</dbReference>
<dbReference type="PROSITE" id="PS51257">
    <property type="entry name" value="PROKAR_LIPOPROTEIN"/>
    <property type="match status" value="1"/>
</dbReference>
<dbReference type="CDD" id="cd08490">
    <property type="entry name" value="PBP2_NikA_DppA_OppA_like_3"/>
    <property type="match status" value="1"/>
</dbReference>
<dbReference type="Pfam" id="PF00496">
    <property type="entry name" value="SBP_bac_5"/>
    <property type="match status" value="1"/>
</dbReference>
<organism evidence="5 6">
    <name type="scientific">Halalkalibacter kiskunsagensis</name>
    <dbReference type="NCBI Taxonomy" id="1548599"/>
    <lineage>
        <taxon>Bacteria</taxon>
        <taxon>Bacillati</taxon>
        <taxon>Bacillota</taxon>
        <taxon>Bacilli</taxon>
        <taxon>Bacillales</taxon>
        <taxon>Bacillaceae</taxon>
        <taxon>Halalkalibacter</taxon>
    </lineage>
</organism>
<dbReference type="PANTHER" id="PTHR30290:SF9">
    <property type="entry name" value="OLIGOPEPTIDE-BINDING PROTEIN APPA"/>
    <property type="match status" value="1"/>
</dbReference>
<proteinExistence type="inferred from homology"/>
<dbReference type="SUPFAM" id="SSF53850">
    <property type="entry name" value="Periplasmic binding protein-like II"/>
    <property type="match status" value="1"/>
</dbReference>
<dbReference type="InterPro" id="IPR030678">
    <property type="entry name" value="Peptide/Ni-bd"/>
</dbReference>
<dbReference type="InterPro" id="IPR050035">
    <property type="entry name" value="NikA"/>
</dbReference>
<comment type="caution">
    <text evidence="5">The sequence shown here is derived from an EMBL/GenBank/DDBJ whole genome shotgun (WGS) entry which is preliminary data.</text>
</comment>
<dbReference type="NCBIfam" id="NF045468">
    <property type="entry name" value="Opp5A_nikA"/>
    <property type="match status" value="1"/>
</dbReference>
<evidence type="ECO:0000259" key="4">
    <source>
        <dbReference type="Pfam" id="PF00496"/>
    </source>
</evidence>
<dbReference type="EMBL" id="JBHLUX010000025">
    <property type="protein sequence ID" value="MFC0470824.1"/>
    <property type="molecule type" value="Genomic_DNA"/>
</dbReference>
<dbReference type="PIRSF" id="PIRSF002741">
    <property type="entry name" value="MppA"/>
    <property type="match status" value="1"/>
</dbReference>
<evidence type="ECO:0000313" key="6">
    <source>
        <dbReference type="Proteomes" id="UP001589838"/>
    </source>
</evidence>
<keyword evidence="3" id="KW-0732">Signal</keyword>
<feature type="domain" description="Solute-binding protein family 5" evidence="4">
    <location>
        <begin position="85"/>
        <end position="435"/>
    </location>
</feature>
<dbReference type="InterPro" id="IPR000914">
    <property type="entry name" value="SBP_5_dom"/>
</dbReference>
<keyword evidence="2" id="KW-0813">Transport</keyword>